<reference evidence="2 3" key="1">
    <citation type="submission" date="2023-03" db="EMBL/GenBank/DDBJ databases">
        <title>WGS of Gossypium arboreum.</title>
        <authorList>
            <person name="Yu D."/>
        </authorList>
    </citation>
    <scope>NUCLEOTIDE SEQUENCE [LARGE SCALE GENOMIC DNA]</scope>
    <source>
        <tissue evidence="2">Leaf</tissue>
    </source>
</reference>
<dbReference type="EMBL" id="JARKNE010000010">
    <property type="protein sequence ID" value="KAK5792929.1"/>
    <property type="molecule type" value="Genomic_DNA"/>
</dbReference>
<keyword evidence="3" id="KW-1185">Reference proteome</keyword>
<evidence type="ECO:0000313" key="3">
    <source>
        <dbReference type="Proteomes" id="UP001358586"/>
    </source>
</evidence>
<sequence>MKFGNKVFSSIQLVEDVSYGRNIISIERNVTKAPSEMLMKHETNMKPIEISVELPLMGKVGKPKPSCENQEDSSRGKLECGQVRVISSCQRDVSTSGTNQAKRRQKPRQKFREAGQPDCETGREKPKTLRKC</sequence>
<name>A0ABR0NDP8_GOSAR</name>
<evidence type="ECO:0000313" key="2">
    <source>
        <dbReference type="EMBL" id="KAK5792929.1"/>
    </source>
</evidence>
<feature type="region of interest" description="Disordered" evidence="1">
    <location>
        <begin position="91"/>
        <end position="132"/>
    </location>
</feature>
<protein>
    <submittedName>
        <fullName evidence="2">Uncharacterized protein</fullName>
    </submittedName>
</protein>
<evidence type="ECO:0000256" key="1">
    <source>
        <dbReference type="SAM" id="MobiDB-lite"/>
    </source>
</evidence>
<proteinExistence type="predicted"/>
<dbReference type="Proteomes" id="UP001358586">
    <property type="component" value="Chromosome 10"/>
</dbReference>
<gene>
    <name evidence="2" type="ORF">PVK06_034060</name>
</gene>
<comment type="caution">
    <text evidence="2">The sequence shown here is derived from an EMBL/GenBank/DDBJ whole genome shotgun (WGS) entry which is preliminary data.</text>
</comment>
<feature type="compositionally biased region" description="Polar residues" evidence="1">
    <location>
        <begin position="91"/>
        <end position="100"/>
    </location>
</feature>
<accession>A0ABR0NDP8</accession>
<organism evidence="2 3">
    <name type="scientific">Gossypium arboreum</name>
    <name type="common">Tree cotton</name>
    <name type="synonym">Gossypium nanking</name>
    <dbReference type="NCBI Taxonomy" id="29729"/>
    <lineage>
        <taxon>Eukaryota</taxon>
        <taxon>Viridiplantae</taxon>
        <taxon>Streptophyta</taxon>
        <taxon>Embryophyta</taxon>
        <taxon>Tracheophyta</taxon>
        <taxon>Spermatophyta</taxon>
        <taxon>Magnoliopsida</taxon>
        <taxon>eudicotyledons</taxon>
        <taxon>Gunneridae</taxon>
        <taxon>Pentapetalae</taxon>
        <taxon>rosids</taxon>
        <taxon>malvids</taxon>
        <taxon>Malvales</taxon>
        <taxon>Malvaceae</taxon>
        <taxon>Malvoideae</taxon>
        <taxon>Gossypium</taxon>
    </lineage>
</organism>
<feature type="compositionally biased region" description="Basic and acidic residues" evidence="1">
    <location>
        <begin position="110"/>
        <end position="132"/>
    </location>
</feature>